<keyword evidence="2" id="KW-0378">Hydrolase</keyword>
<dbReference type="RefSeq" id="WP_048887535.1">
    <property type="nucleotide sequence ID" value="NZ_LFEJ01000009.1"/>
</dbReference>
<dbReference type="PANTHER" id="PTHR10357:SF219">
    <property type="entry name" value="MALTOSE ALPHA-D-GLUCOSYLTRANSFERASE"/>
    <property type="match status" value="1"/>
</dbReference>
<dbReference type="Gene3D" id="3.90.400.10">
    <property type="entry name" value="Oligo-1,6-glucosidase, Domain 2"/>
    <property type="match status" value="1"/>
</dbReference>
<dbReference type="CDD" id="cd11334">
    <property type="entry name" value="AmyAc_TreS"/>
    <property type="match status" value="1"/>
</dbReference>
<dbReference type="InterPro" id="IPR013780">
    <property type="entry name" value="Glyco_hydro_b"/>
</dbReference>
<dbReference type="AlphaFoldDB" id="A0A0J8VS75"/>
<dbReference type="GO" id="GO:0016798">
    <property type="term" value="F:hydrolase activity, acting on glycosyl bonds"/>
    <property type="evidence" value="ECO:0007669"/>
    <property type="project" value="UniProtKB-KW"/>
</dbReference>
<accession>A0A0J8VS75</accession>
<evidence type="ECO:0000313" key="3">
    <source>
        <dbReference type="Proteomes" id="UP000037315"/>
    </source>
</evidence>
<dbReference type="PANTHER" id="PTHR10357">
    <property type="entry name" value="ALPHA-AMYLASE FAMILY MEMBER"/>
    <property type="match status" value="1"/>
</dbReference>
<dbReference type="InterPro" id="IPR006047">
    <property type="entry name" value="GH13_cat_dom"/>
</dbReference>
<name>A0A0J8VS75_9ENTR</name>
<dbReference type="Proteomes" id="UP000037315">
    <property type="component" value="Unassembled WGS sequence"/>
</dbReference>
<evidence type="ECO:0000313" key="2">
    <source>
        <dbReference type="EMBL" id="KMV35797.1"/>
    </source>
</evidence>
<sequence length="533" mass="61733">MGRVWHQNAVIYQIDPSRFYDSNGDGWGDIRGIIQKLDYIASLGVTALWLTPFYVSPRRDNGYDVEDHLSIDPRLGEPEDIDWLLAEARKRDMRVIIELVAQHTSDTHYWFQEARKNESGPYRDYYLWSKNGGPDEPRPMFPTVEPHIWRWDDEAQSHYRHLFYHHEPDLNLANPHVLHEVDRILEHWVEKGVAGFRIDAASHMVEQAGNGDKEKGYRFFNHVHALLERHRPELMLLGEVDVNVDEFTHYFGDGDRLTTLLNFWINKNIFLALARENAQPLVAALNELPLPPEHGGYCFWLRNHDELDMEDLSEEDFNFVMDKYAPDENMRIYGRGIRRRLAPMLDGDERHQALAHALLFSLPGTPAVRYGAETGMGDNLSQPERESVRSPMQWNDSPGAGFSTARPECFVSPLITDGPFGYQKINVEEQLAREDSLLHRIRRIAETWRTLPEVCYHHFHPFTVPQQSVFAARYQGEGYATLMFANLSAEPVVVELGELNLQEAVEILADEEYPPVSRELALNGHGYRWLRLR</sequence>
<dbReference type="SMART" id="SM00642">
    <property type="entry name" value="Aamy"/>
    <property type="match status" value="1"/>
</dbReference>
<evidence type="ECO:0000259" key="1">
    <source>
        <dbReference type="SMART" id="SM00642"/>
    </source>
</evidence>
<proteinExistence type="predicted"/>
<keyword evidence="3" id="KW-1185">Reference proteome</keyword>
<dbReference type="InterPro" id="IPR017853">
    <property type="entry name" value="GH"/>
</dbReference>
<comment type="caution">
    <text evidence="2">The sequence shown here is derived from an EMBL/GenBank/DDBJ whole genome shotgun (WGS) entry which is preliminary data.</text>
</comment>
<dbReference type="InterPro" id="IPR045857">
    <property type="entry name" value="O16G_dom_2"/>
</dbReference>
<keyword evidence="2" id="KW-0326">Glycosidase</keyword>
<dbReference type="EMBL" id="LFEJ01000009">
    <property type="protein sequence ID" value="KMV35797.1"/>
    <property type="molecule type" value="Genomic_DNA"/>
</dbReference>
<dbReference type="PATRIC" id="fig|1656095.3.peg.1817"/>
<dbReference type="GO" id="GO:0005975">
    <property type="term" value="P:carbohydrate metabolic process"/>
    <property type="evidence" value="ECO:0007669"/>
    <property type="project" value="InterPro"/>
</dbReference>
<organism evidence="2 3">
    <name type="scientific">Franconibacter pulveris</name>
    <dbReference type="NCBI Taxonomy" id="435910"/>
    <lineage>
        <taxon>Bacteria</taxon>
        <taxon>Pseudomonadati</taxon>
        <taxon>Pseudomonadota</taxon>
        <taxon>Gammaproteobacteria</taxon>
        <taxon>Enterobacterales</taxon>
        <taxon>Enterobacteriaceae</taxon>
        <taxon>Franconibacter</taxon>
    </lineage>
</organism>
<reference evidence="2 3" key="1">
    <citation type="submission" date="2015-06" db="EMBL/GenBank/DDBJ databases">
        <title>Genome sequencing of Cronobacter sp. strain DJ34 isolated from petroleum contaminated sludge of Duliajan Oil Fields, Assam, India.</title>
        <authorList>
            <person name="Pal S."/>
            <person name="Banerjee T.D."/>
            <person name="Roy A."/>
            <person name="Sar P."/>
            <person name="Kazy S.K."/>
        </authorList>
    </citation>
    <scope>NUCLEOTIDE SEQUENCE [LARGE SCALE GENOMIC DNA]</scope>
    <source>
        <strain evidence="2 3">DJ34</strain>
    </source>
</reference>
<gene>
    <name evidence="2" type="ORF">ACH50_05605</name>
</gene>
<dbReference type="Gene3D" id="2.60.40.1180">
    <property type="entry name" value="Golgi alpha-mannosidase II"/>
    <property type="match status" value="1"/>
</dbReference>
<dbReference type="Gene3D" id="3.20.20.80">
    <property type="entry name" value="Glycosidases"/>
    <property type="match status" value="1"/>
</dbReference>
<dbReference type="STRING" id="1121863.GCA_000621185_01304"/>
<dbReference type="SUPFAM" id="SSF51445">
    <property type="entry name" value="(Trans)glycosidases"/>
    <property type="match status" value="1"/>
</dbReference>
<dbReference type="OrthoDB" id="9805159at2"/>
<feature type="domain" description="Glycosyl hydrolase family 13 catalytic" evidence="1">
    <location>
        <begin position="13"/>
        <end position="406"/>
    </location>
</feature>
<protein>
    <submittedName>
        <fullName evidence="2">Glycosidase</fullName>
    </submittedName>
</protein>
<dbReference type="Pfam" id="PF00128">
    <property type="entry name" value="Alpha-amylase"/>
    <property type="match status" value="2"/>
</dbReference>